<dbReference type="Proteomes" id="UP001150569">
    <property type="component" value="Unassembled WGS sequence"/>
</dbReference>
<feature type="region of interest" description="Disordered" evidence="7">
    <location>
        <begin position="17"/>
        <end position="116"/>
    </location>
</feature>
<keyword evidence="4" id="KW-0378">Hydrolase</keyword>
<keyword evidence="3" id="KW-0540">Nuclease</keyword>
<feature type="domain" description="Exonuclease" evidence="8">
    <location>
        <begin position="595"/>
        <end position="764"/>
    </location>
</feature>
<organism evidence="9 10">
    <name type="scientific">Tieghemiomyces parasiticus</name>
    <dbReference type="NCBI Taxonomy" id="78921"/>
    <lineage>
        <taxon>Eukaryota</taxon>
        <taxon>Fungi</taxon>
        <taxon>Fungi incertae sedis</taxon>
        <taxon>Zoopagomycota</taxon>
        <taxon>Kickxellomycotina</taxon>
        <taxon>Dimargaritomycetes</taxon>
        <taxon>Dimargaritales</taxon>
        <taxon>Dimargaritaceae</taxon>
        <taxon>Tieghemiomyces</taxon>
    </lineage>
</organism>
<evidence type="ECO:0000256" key="4">
    <source>
        <dbReference type="ARBA" id="ARBA00022801"/>
    </source>
</evidence>
<dbReference type="GO" id="GO:0010629">
    <property type="term" value="P:negative regulation of gene expression"/>
    <property type="evidence" value="ECO:0007669"/>
    <property type="project" value="UniProtKB-ARBA"/>
</dbReference>
<dbReference type="PANTHER" id="PTHR12801">
    <property type="entry name" value="RNA EXONUCLEASE REXO1 / RECO3 FAMILY MEMBER-RELATED"/>
    <property type="match status" value="1"/>
</dbReference>
<dbReference type="InterPro" id="IPR036397">
    <property type="entry name" value="RNaseH_sf"/>
</dbReference>
<evidence type="ECO:0000256" key="5">
    <source>
        <dbReference type="ARBA" id="ARBA00022839"/>
    </source>
</evidence>
<feature type="compositionally biased region" description="Basic and acidic residues" evidence="7">
    <location>
        <begin position="323"/>
        <end position="343"/>
    </location>
</feature>
<evidence type="ECO:0000256" key="6">
    <source>
        <dbReference type="ARBA" id="ARBA00023242"/>
    </source>
</evidence>
<dbReference type="InterPro" id="IPR012337">
    <property type="entry name" value="RNaseH-like_sf"/>
</dbReference>
<dbReference type="SUPFAM" id="SSF53098">
    <property type="entry name" value="Ribonuclease H-like"/>
    <property type="match status" value="1"/>
</dbReference>
<sequence length="1128" mass="123286">MAGFDVFEFLGLNNVGAEPAAEAATNPTVATSTALSKRPPKPSARSSKATDPDEIASWSLEPTNAIPDQASGRKKRRQIIYDPLPTNKTSGVTSKHTSVTRAVSYRPSPVSSALDTQPSPLEWLVKKKPTLPASSTGAFVSGKPTLPVRRTGAFALGKPMIDRRVAPPFKTPKWHVMRLNSKAKVAGTTSQRAWTPQPMTNASNAKLDPNTSTPTVAEASQSHQGPAIQDEPKVEMPKCDPVGESDLSKLQVQGKESVETTYSATIKAKPNVKRARRRGGKPAATVSATGVVTPAEKTPVDTMSKKRPFDEPEADGATSISPTKDDAQTPEPKKACLDNKSTGEPEAEADNAGEPIDEDAAEKLAIAAKIEAELRDPRNAPKFSVRPIKKDFLRTSDLGCLLRSCLTQRVDPCFVNIENQSHLNQLVVLHIPFLDVALNIHHRLAEQHVKWINSEAKPLEPVYSLETLLQDPAAQAKLKCMPNLRIMFSHLYPMLCPTERRRLPNPYLNVFTTPLSPEVLNAKREKFLERFEGMNTSYPQTYLMTASQLRSDGAYLTMEEARQALGDGAEAWTHTAAYGVDIEEARLDGRHGPYKIIALDCEMCLTKAGNELTRVSAVDVDGKIILDKLVNPPNRIINYLTKFSGITPAMMVGVTTTLADVQRELNTLIDERTIMLGQSLQNDLKALKLVHPLVVDTAFIFNLPRDDALKFSSGRGAKPSLRWLVLTHLGRVIQDPNSQLGHDSVEDSVACLDLLKRKLEQGPAFGLYFGRDGLLAEQVETNDPPARFAPILTTTNARPPKTPREKMGYAQPPTAGQLAYQASPVVDDQGRPLVFRQNAAFIGPPQTFTQYLGARSEHTLSYNDQDTVNLLKYRVPVTALTVARLRGLESLYYSSPGAAAAACERNRFRGGFGGGRGGFGGGGIGRHHSQPSNDFAVPLIPSENDLHRALTLLDTQLGTIWDAANPHTGIIIFTGHGDTRRAYPLHRKFEGIPHDVRRAVWKGDRNARTVAEIAAARAGRTLIETAFEMDPFTFSFDQEDPEAVDDQPSPALQDTAKPAEVGGSDNEDGEKDPQSCGEQDHDVGEEPVATEEEVPDVEKYWPEKDETQLEVELKAAVLGSCFLATKYE</sequence>
<evidence type="ECO:0000313" key="10">
    <source>
        <dbReference type="Proteomes" id="UP001150569"/>
    </source>
</evidence>
<feature type="compositionally biased region" description="Basic residues" evidence="7">
    <location>
        <begin position="270"/>
        <end position="280"/>
    </location>
</feature>
<gene>
    <name evidence="9" type="ORF">IWQ60_009283</name>
</gene>
<keyword evidence="10" id="KW-1185">Reference proteome</keyword>
<feature type="region of interest" description="Disordered" evidence="7">
    <location>
        <begin position="269"/>
        <end position="356"/>
    </location>
</feature>
<dbReference type="SMART" id="SM00479">
    <property type="entry name" value="EXOIII"/>
    <property type="match status" value="1"/>
</dbReference>
<protein>
    <recommendedName>
        <fullName evidence="8">Exonuclease domain-containing protein</fullName>
    </recommendedName>
</protein>
<feature type="region of interest" description="Disordered" evidence="7">
    <location>
        <begin position="1038"/>
        <end position="1102"/>
    </location>
</feature>
<feature type="compositionally biased region" description="Acidic residues" evidence="7">
    <location>
        <begin position="345"/>
        <end position="356"/>
    </location>
</feature>
<comment type="similarity">
    <text evidence="2">Belongs to the REXO1/REXO3 family.</text>
</comment>
<evidence type="ECO:0000256" key="1">
    <source>
        <dbReference type="ARBA" id="ARBA00004123"/>
    </source>
</evidence>
<feature type="compositionally biased region" description="Low complexity" evidence="7">
    <location>
        <begin position="17"/>
        <end position="31"/>
    </location>
</feature>
<dbReference type="FunFam" id="3.30.420.10:FF:000031">
    <property type="entry name" value="RNA exonuclease 1"/>
    <property type="match status" value="1"/>
</dbReference>
<dbReference type="CDD" id="cd06145">
    <property type="entry name" value="REX1_like"/>
    <property type="match status" value="1"/>
</dbReference>
<dbReference type="InterPro" id="IPR047021">
    <property type="entry name" value="REXO1/3/4-like"/>
</dbReference>
<feature type="region of interest" description="Disordered" evidence="7">
    <location>
        <begin position="185"/>
        <end position="236"/>
    </location>
</feature>
<feature type="compositionally biased region" description="Polar residues" evidence="7">
    <location>
        <begin position="86"/>
        <end position="101"/>
    </location>
</feature>
<dbReference type="InterPro" id="IPR034922">
    <property type="entry name" value="REX1-like_exo"/>
</dbReference>
<feature type="region of interest" description="Disordered" evidence="7">
    <location>
        <begin position="786"/>
        <end position="810"/>
    </location>
</feature>
<evidence type="ECO:0000259" key="8">
    <source>
        <dbReference type="SMART" id="SM00479"/>
    </source>
</evidence>
<proteinExistence type="inferred from homology"/>
<dbReference type="GO" id="GO:0003676">
    <property type="term" value="F:nucleic acid binding"/>
    <property type="evidence" value="ECO:0007669"/>
    <property type="project" value="InterPro"/>
</dbReference>
<evidence type="ECO:0000256" key="3">
    <source>
        <dbReference type="ARBA" id="ARBA00022722"/>
    </source>
</evidence>
<keyword evidence="5" id="KW-0269">Exonuclease</keyword>
<dbReference type="OrthoDB" id="206335at2759"/>
<dbReference type="GO" id="GO:0004527">
    <property type="term" value="F:exonuclease activity"/>
    <property type="evidence" value="ECO:0007669"/>
    <property type="project" value="UniProtKB-KW"/>
</dbReference>
<dbReference type="InterPro" id="IPR013520">
    <property type="entry name" value="Ribonucl_H"/>
</dbReference>
<dbReference type="GO" id="GO:0005634">
    <property type="term" value="C:nucleus"/>
    <property type="evidence" value="ECO:0007669"/>
    <property type="project" value="UniProtKB-SubCell"/>
</dbReference>
<dbReference type="Gene3D" id="3.30.420.10">
    <property type="entry name" value="Ribonuclease H-like superfamily/Ribonuclease H"/>
    <property type="match status" value="1"/>
</dbReference>
<accession>A0A9W8DLE1</accession>
<evidence type="ECO:0000256" key="7">
    <source>
        <dbReference type="SAM" id="MobiDB-lite"/>
    </source>
</evidence>
<evidence type="ECO:0000256" key="2">
    <source>
        <dbReference type="ARBA" id="ARBA00006357"/>
    </source>
</evidence>
<feature type="compositionally biased region" description="Polar residues" evidence="7">
    <location>
        <begin position="187"/>
        <end position="224"/>
    </location>
</feature>
<comment type="subcellular location">
    <subcellularLocation>
        <location evidence="1">Nucleus</location>
    </subcellularLocation>
</comment>
<evidence type="ECO:0000313" key="9">
    <source>
        <dbReference type="EMBL" id="KAJ1913268.1"/>
    </source>
</evidence>
<feature type="compositionally biased region" description="Acidic residues" evidence="7">
    <location>
        <begin position="1085"/>
        <end position="1095"/>
    </location>
</feature>
<keyword evidence="6" id="KW-0539">Nucleus</keyword>
<dbReference type="AlphaFoldDB" id="A0A9W8DLE1"/>
<comment type="caution">
    <text evidence="9">The sequence shown here is derived from an EMBL/GenBank/DDBJ whole genome shotgun (WGS) entry which is preliminary data.</text>
</comment>
<reference evidence="9" key="1">
    <citation type="submission" date="2022-07" db="EMBL/GenBank/DDBJ databases">
        <title>Phylogenomic reconstructions and comparative analyses of Kickxellomycotina fungi.</title>
        <authorList>
            <person name="Reynolds N.K."/>
            <person name="Stajich J.E."/>
            <person name="Barry K."/>
            <person name="Grigoriev I.V."/>
            <person name="Crous P."/>
            <person name="Smith M.E."/>
        </authorList>
    </citation>
    <scope>NUCLEOTIDE SEQUENCE</scope>
    <source>
        <strain evidence="9">RSA 861</strain>
    </source>
</reference>
<dbReference type="PANTHER" id="PTHR12801:SF115">
    <property type="entry name" value="FI18136P1-RELATED"/>
    <property type="match status" value="1"/>
</dbReference>
<dbReference type="Pfam" id="PF00929">
    <property type="entry name" value="RNase_T"/>
    <property type="match status" value="1"/>
</dbReference>
<dbReference type="EMBL" id="JANBPT010000763">
    <property type="protein sequence ID" value="KAJ1913268.1"/>
    <property type="molecule type" value="Genomic_DNA"/>
</dbReference>
<name>A0A9W8DLE1_9FUNG</name>